<organism evidence="2 3">
    <name type="scientific">Crocosphaera watsonii WH 0005</name>
    <dbReference type="NCBI Taxonomy" id="423472"/>
    <lineage>
        <taxon>Bacteria</taxon>
        <taxon>Bacillati</taxon>
        <taxon>Cyanobacteriota</taxon>
        <taxon>Cyanophyceae</taxon>
        <taxon>Oscillatoriophycideae</taxon>
        <taxon>Chroococcales</taxon>
        <taxon>Aphanothecaceae</taxon>
        <taxon>Crocosphaera</taxon>
    </lineage>
</organism>
<feature type="coiled-coil region" evidence="1">
    <location>
        <begin position="42"/>
        <end position="76"/>
    </location>
</feature>
<comment type="caution">
    <text evidence="2">The sequence shown here is derived from an EMBL/GenBank/DDBJ whole genome shotgun (WGS) entry which is preliminary data.</text>
</comment>
<reference evidence="2 3" key="1">
    <citation type="submission" date="2013-01" db="EMBL/GenBank/DDBJ databases">
        <authorList>
            <person name="Bench S."/>
        </authorList>
    </citation>
    <scope>NUCLEOTIDE SEQUENCE [LARGE SCALE GENOMIC DNA]</scope>
    <source>
        <strain evidence="2 3">WH 0005</strain>
    </source>
</reference>
<accession>T2ILB6</accession>
<dbReference type="EMBL" id="CAQL01000015">
    <property type="protein sequence ID" value="CCQ53714.1"/>
    <property type="molecule type" value="Genomic_DNA"/>
</dbReference>
<dbReference type="Proteomes" id="UP000017981">
    <property type="component" value="Unassembled WGS sequence"/>
</dbReference>
<evidence type="ECO:0000256" key="1">
    <source>
        <dbReference type="SAM" id="Coils"/>
    </source>
</evidence>
<evidence type="ECO:0000313" key="3">
    <source>
        <dbReference type="Proteomes" id="UP000017981"/>
    </source>
</evidence>
<keyword evidence="1" id="KW-0175">Coiled coil</keyword>
<reference evidence="2 3" key="2">
    <citation type="submission" date="2013-09" db="EMBL/GenBank/DDBJ databases">
        <title>Whole genome comparison of six Crocosphaera watsonii strains with differing phenotypes.</title>
        <authorList>
            <person name="Bench S.R."/>
            <person name="Heller P."/>
            <person name="Frank I."/>
            <person name="Arciniega M."/>
            <person name="Shilova I.N."/>
            <person name="Zehr J.P."/>
        </authorList>
    </citation>
    <scope>NUCLEOTIDE SEQUENCE [LARGE SCALE GENOMIC DNA]</scope>
    <source>
        <strain evidence="2 3">WH 0005</strain>
    </source>
</reference>
<sequence>MPLSRQVRYFKESRENWKERALDKQEQLRFSAQKNSDLEKSRDKWKREALSGRQEIKELKKEIESLKKKINQLKKLP</sequence>
<name>T2ILB6_CROWT</name>
<evidence type="ECO:0000313" key="2">
    <source>
        <dbReference type="EMBL" id="CCQ53714.1"/>
    </source>
</evidence>
<dbReference type="AlphaFoldDB" id="T2ILB6"/>
<proteinExistence type="predicted"/>
<protein>
    <submittedName>
        <fullName evidence="2">Uncharacterized protein</fullName>
    </submittedName>
</protein>
<gene>
    <name evidence="2" type="ORF">CWATWH0005_285</name>
</gene>